<comment type="caution">
    <text evidence="1">The sequence shown here is derived from an EMBL/GenBank/DDBJ whole genome shotgun (WGS) entry which is preliminary data.</text>
</comment>
<accession>A0A0G1D3T8</accession>
<evidence type="ECO:0000313" key="2">
    <source>
        <dbReference type="Proteomes" id="UP000034837"/>
    </source>
</evidence>
<dbReference type="EMBL" id="LCDO01000008">
    <property type="protein sequence ID" value="KKS56648.1"/>
    <property type="molecule type" value="Genomic_DNA"/>
</dbReference>
<protein>
    <submittedName>
        <fullName evidence="1">Uncharacterized protein</fullName>
    </submittedName>
</protein>
<gene>
    <name evidence="1" type="ORF">UV20_C0008G0024</name>
</gene>
<sequence>MDSELMLDVGQASEFKMALRRAGWTNADVKRLCEGNALGQLLPFIRGQAEVVVKKHIIDTDADPLVPGGWKVEEHRKGGQFVWDPAKVSLHLSFNQQNGNVIQGHQLRRELVVCVPNLNANVLDYLLAHPELIPESWMGKAIFFWGTIYRSADGDLCVRYLIWKGKQWSWGDRWLGSGWNNNNPAAVSASV</sequence>
<proteinExistence type="predicted"/>
<dbReference type="Proteomes" id="UP000034837">
    <property type="component" value="Unassembled WGS sequence"/>
</dbReference>
<reference evidence="1 2" key="1">
    <citation type="journal article" date="2015" name="Nature">
        <title>rRNA introns, odd ribosomes, and small enigmatic genomes across a large radiation of phyla.</title>
        <authorList>
            <person name="Brown C.T."/>
            <person name="Hug L.A."/>
            <person name="Thomas B.C."/>
            <person name="Sharon I."/>
            <person name="Castelle C.J."/>
            <person name="Singh A."/>
            <person name="Wilkins M.J."/>
            <person name="Williams K.H."/>
            <person name="Banfield J.F."/>
        </authorList>
    </citation>
    <scope>NUCLEOTIDE SEQUENCE [LARGE SCALE GENOMIC DNA]</scope>
</reference>
<name>A0A0G1D3T8_9BACT</name>
<dbReference type="AlphaFoldDB" id="A0A0G1D3T8"/>
<evidence type="ECO:0000313" key="1">
    <source>
        <dbReference type="EMBL" id="KKS56648.1"/>
    </source>
</evidence>
<organism evidence="1 2">
    <name type="scientific">Candidatus Magasanikbacteria bacterium GW2011_GWA2_42_32</name>
    <dbReference type="NCBI Taxonomy" id="1619039"/>
    <lineage>
        <taxon>Bacteria</taxon>
        <taxon>Candidatus Magasanikiibacteriota</taxon>
    </lineage>
</organism>